<gene>
    <name evidence="3" type="ORF">A605_12930</name>
</gene>
<sequence length="180" mass="19513">MTTPPENPTPDESPSSDQRPLTMLIAYDGSPQARRAMEYAARLLRPRHVEILTAWEPLHRTAARASSMSGMHQADWVAGAEADDPAYSRARDTCRAGVELAESMGLQARAHMVESATAIWSAIVDAAQELRPDVIVTGTKAVTGIRSLWQTSTADNVVHNAGIPVFIVPPEIEEDRGTEA</sequence>
<comment type="similarity">
    <text evidence="1">Belongs to the universal stress protein A family.</text>
</comment>
<name>M1NVT4_9CORY</name>
<dbReference type="Gene3D" id="3.40.50.620">
    <property type="entry name" value="HUPs"/>
    <property type="match status" value="1"/>
</dbReference>
<keyword evidence="4" id="KW-1185">Reference proteome</keyword>
<dbReference type="Pfam" id="PF00582">
    <property type="entry name" value="Usp"/>
    <property type="match status" value="1"/>
</dbReference>
<dbReference type="SUPFAM" id="SSF52402">
    <property type="entry name" value="Adenine nucleotide alpha hydrolases-like"/>
    <property type="match status" value="1"/>
</dbReference>
<dbReference type="Proteomes" id="UP000011723">
    <property type="component" value="Chromosome"/>
</dbReference>
<dbReference type="eggNOG" id="COG0589">
    <property type="taxonomic scope" value="Bacteria"/>
</dbReference>
<dbReference type="HOGENOM" id="CLU_049301_8_0_11"/>
<reference evidence="3 4" key="1">
    <citation type="journal article" date="2012" name="Stand. Genomic Sci.">
        <title>Genome sequence of the halotolerant bacterium Corynebacterium halotolerans type strain YIM 70093(T) (= DSM 44683(T)).</title>
        <authorList>
            <person name="Ruckert C."/>
            <person name="Albersmeier A."/>
            <person name="Al-Dilaimi A."/>
            <person name="Niehaus K."/>
            <person name="Szczepanowski R."/>
            <person name="Kalinowski J."/>
        </authorList>
    </citation>
    <scope>NUCLEOTIDE SEQUENCE [LARGE SCALE GENOMIC DNA]</scope>
    <source>
        <strain evidence="3">YIM 70093</strain>
    </source>
</reference>
<evidence type="ECO:0000256" key="1">
    <source>
        <dbReference type="ARBA" id="ARBA00008791"/>
    </source>
</evidence>
<dbReference type="InterPro" id="IPR006016">
    <property type="entry name" value="UspA"/>
</dbReference>
<evidence type="ECO:0000313" key="4">
    <source>
        <dbReference type="Proteomes" id="UP000011723"/>
    </source>
</evidence>
<dbReference type="KEGG" id="chn:A605_12930"/>
<evidence type="ECO:0000313" key="3">
    <source>
        <dbReference type="EMBL" id="AGF73582.1"/>
    </source>
</evidence>
<dbReference type="CDD" id="cd00293">
    <property type="entry name" value="USP-like"/>
    <property type="match status" value="1"/>
</dbReference>
<dbReference type="InterPro" id="IPR014729">
    <property type="entry name" value="Rossmann-like_a/b/a_fold"/>
</dbReference>
<dbReference type="EMBL" id="CP003697">
    <property type="protein sequence ID" value="AGF73582.1"/>
    <property type="molecule type" value="Genomic_DNA"/>
</dbReference>
<protein>
    <recommendedName>
        <fullName evidence="2">UspA domain-containing protein</fullName>
    </recommendedName>
</protein>
<dbReference type="STRING" id="1121362.A605_12930"/>
<dbReference type="AlphaFoldDB" id="M1NVT4"/>
<evidence type="ECO:0000259" key="2">
    <source>
        <dbReference type="Pfam" id="PF00582"/>
    </source>
</evidence>
<dbReference type="InterPro" id="IPR006015">
    <property type="entry name" value="Universal_stress_UspA"/>
</dbReference>
<dbReference type="PRINTS" id="PR01438">
    <property type="entry name" value="UNVRSLSTRESS"/>
</dbReference>
<dbReference type="PATRIC" id="fig|1121362.3.peg.2628"/>
<organism evidence="3 4">
    <name type="scientific">Corynebacterium halotolerans YIM 70093 = DSM 44683</name>
    <dbReference type="NCBI Taxonomy" id="1121362"/>
    <lineage>
        <taxon>Bacteria</taxon>
        <taxon>Bacillati</taxon>
        <taxon>Actinomycetota</taxon>
        <taxon>Actinomycetes</taxon>
        <taxon>Mycobacteriales</taxon>
        <taxon>Corynebacteriaceae</taxon>
        <taxon>Corynebacterium</taxon>
    </lineage>
</organism>
<proteinExistence type="inferred from homology"/>
<feature type="domain" description="UspA" evidence="2">
    <location>
        <begin position="23"/>
        <end position="169"/>
    </location>
</feature>
<accession>M1NVT4</accession>